<evidence type="ECO:0000256" key="2">
    <source>
        <dbReference type="SAM" id="MobiDB-lite"/>
    </source>
</evidence>
<name>Q23MM7_TETTS</name>
<reference evidence="4" key="1">
    <citation type="journal article" date="2006" name="PLoS Biol.">
        <title>Macronuclear genome sequence of the ciliate Tetrahymena thermophila, a model eukaryote.</title>
        <authorList>
            <person name="Eisen J.A."/>
            <person name="Coyne R.S."/>
            <person name="Wu M."/>
            <person name="Wu D."/>
            <person name="Thiagarajan M."/>
            <person name="Wortman J.R."/>
            <person name="Badger J.H."/>
            <person name="Ren Q."/>
            <person name="Amedeo P."/>
            <person name="Jones K.M."/>
            <person name="Tallon L.J."/>
            <person name="Delcher A.L."/>
            <person name="Salzberg S.L."/>
            <person name="Silva J.C."/>
            <person name="Haas B.J."/>
            <person name="Majoros W.H."/>
            <person name="Farzad M."/>
            <person name="Carlton J.M."/>
            <person name="Smith R.K. Jr."/>
            <person name="Garg J."/>
            <person name="Pearlman R.E."/>
            <person name="Karrer K.M."/>
            <person name="Sun L."/>
            <person name="Manning G."/>
            <person name="Elde N.C."/>
            <person name="Turkewitz A.P."/>
            <person name="Asai D.J."/>
            <person name="Wilkes D.E."/>
            <person name="Wang Y."/>
            <person name="Cai H."/>
            <person name="Collins K."/>
            <person name="Stewart B.A."/>
            <person name="Lee S.R."/>
            <person name="Wilamowska K."/>
            <person name="Weinberg Z."/>
            <person name="Ruzzo W.L."/>
            <person name="Wloga D."/>
            <person name="Gaertig J."/>
            <person name="Frankel J."/>
            <person name="Tsao C.-C."/>
            <person name="Gorovsky M.A."/>
            <person name="Keeling P.J."/>
            <person name="Waller R.F."/>
            <person name="Patron N.J."/>
            <person name="Cherry J.M."/>
            <person name="Stover N.A."/>
            <person name="Krieger C.J."/>
            <person name="del Toro C."/>
            <person name="Ryder H.F."/>
            <person name="Williamson S.C."/>
            <person name="Barbeau R.A."/>
            <person name="Hamilton E.P."/>
            <person name="Orias E."/>
        </authorList>
    </citation>
    <scope>NUCLEOTIDE SEQUENCE [LARGE SCALE GENOMIC DNA]</scope>
    <source>
        <strain evidence="4">SB210</strain>
    </source>
</reference>
<protein>
    <submittedName>
        <fullName evidence="3">Uncharacterized protein</fullName>
    </submittedName>
</protein>
<feature type="compositionally biased region" description="Low complexity" evidence="2">
    <location>
        <begin position="246"/>
        <end position="256"/>
    </location>
</feature>
<dbReference type="HOGENOM" id="CLU_1242303_0_0_1"/>
<gene>
    <name evidence="3" type="ORF">TTHERM_00954370</name>
</gene>
<evidence type="ECO:0000313" key="4">
    <source>
        <dbReference type="Proteomes" id="UP000009168"/>
    </source>
</evidence>
<dbReference type="KEGG" id="tet:TTHERM_00954370"/>
<organism evidence="3 4">
    <name type="scientific">Tetrahymena thermophila (strain SB210)</name>
    <dbReference type="NCBI Taxonomy" id="312017"/>
    <lineage>
        <taxon>Eukaryota</taxon>
        <taxon>Sar</taxon>
        <taxon>Alveolata</taxon>
        <taxon>Ciliophora</taxon>
        <taxon>Intramacronucleata</taxon>
        <taxon>Oligohymenophorea</taxon>
        <taxon>Hymenostomatida</taxon>
        <taxon>Tetrahymenina</taxon>
        <taxon>Tetrahymenidae</taxon>
        <taxon>Tetrahymena</taxon>
    </lineage>
</organism>
<feature type="region of interest" description="Disordered" evidence="2">
    <location>
        <begin position="239"/>
        <end position="261"/>
    </location>
</feature>
<keyword evidence="4" id="KW-1185">Reference proteome</keyword>
<dbReference type="InParanoid" id="Q23MM7"/>
<dbReference type="Proteomes" id="UP000009168">
    <property type="component" value="Unassembled WGS sequence"/>
</dbReference>
<proteinExistence type="predicted"/>
<dbReference type="GeneID" id="7840840"/>
<evidence type="ECO:0000313" key="3">
    <source>
        <dbReference type="EMBL" id="EAR97815.2"/>
    </source>
</evidence>
<dbReference type="RefSeq" id="XP_001018060.2">
    <property type="nucleotide sequence ID" value="XM_001018060.3"/>
</dbReference>
<sequence length="303" mass="36742">MNEDFFKQLSINELKAYKQRLQIRNNDMNNMVEYMKKENENLEEMKSFLSNHQQHITLLLKRQETREFEKKARNKIFTTIIQNGVNMLPTNLNPKNLINYFSNLQNNDVPDQQISNDEDYQKKISNQPSKYLLNTNQIKNNILNILTNFKKMLMRLYTIPNKIYHKYQHQIITFLNRTKQDKDKEKKSLRSKNLCIIRQHQYHHLFSRINKYNSSKRSNSQYSNPIKLNKINKMKKKMKLMKKKNNSNNKNSNSNHKSNKNTLKKMSAIILNKIQYENIYASLKYIFTFYQLNKYYKNWLKFI</sequence>
<feature type="coiled-coil region" evidence="1">
    <location>
        <begin position="11"/>
        <end position="45"/>
    </location>
</feature>
<dbReference type="AlphaFoldDB" id="Q23MM7"/>
<accession>Q23MM7</accession>
<keyword evidence="1" id="KW-0175">Coiled coil</keyword>
<evidence type="ECO:0000256" key="1">
    <source>
        <dbReference type="SAM" id="Coils"/>
    </source>
</evidence>
<dbReference type="EMBL" id="GG662658">
    <property type="protein sequence ID" value="EAR97815.2"/>
    <property type="molecule type" value="Genomic_DNA"/>
</dbReference>